<dbReference type="PANTHER" id="PTHR22872:SF2">
    <property type="entry name" value="INHIBITOR OF BRUTON TYROSINE KINASE"/>
    <property type="match status" value="1"/>
</dbReference>
<dbReference type="PROSITE" id="PS00626">
    <property type="entry name" value="RCC1_2"/>
    <property type="match status" value="1"/>
</dbReference>
<evidence type="ECO:0000256" key="3">
    <source>
        <dbReference type="ARBA" id="ARBA00004906"/>
    </source>
</evidence>
<comment type="subcellular location">
    <subcellularLocation>
        <location evidence="2">Cytoplasm</location>
        <location evidence="2">Cytoskeleton</location>
        <location evidence="2">Microtubule organizing center</location>
        <location evidence="2">Centrosome</location>
        <location evidence="2">Centriole</location>
    </subcellularLocation>
</comment>
<dbReference type="InterPro" id="IPR036400">
    <property type="entry name" value="Cyt_B5-like_heme/steroid_sf"/>
</dbReference>
<dbReference type="EMBL" id="GEZM01018862">
    <property type="protein sequence ID" value="JAV90008.1"/>
    <property type="molecule type" value="Transcribed_RNA"/>
</dbReference>
<dbReference type="FunFam" id="3.30.2410.10:FF:000006">
    <property type="entry name" value="probable E3 ubiquitin-protein ligase HERC1 isoform X2"/>
    <property type="match status" value="1"/>
</dbReference>
<dbReference type="InterPro" id="IPR000569">
    <property type="entry name" value="HECT_dom"/>
</dbReference>
<feature type="repeat" description="RCC1" evidence="18">
    <location>
        <begin position="636"/>
        <end position="687"/>
    </location>
</feature>
<dbReference type="SUPFAM" id="SSF50985">
    <property type="entry name" value="RCC1/BLIP-II"/>
    <property type="match status" value="3"/>
</dbReference>
<dbReference type="InterPro" id="IPR035983">
    <property type="entry name" value="Hect_E3_ubiquitin_ligase"/>
</dbReference>
<dbReference type="PROSITE" id="PS50237">
    <property type="entry name" value="HECT"/>
    <property type="match status" value="1"/>
</dbReference>
<dbReference type="InterPro" id="IPR058923">
    <property type="entry name" value="RCC1-like_dom"/>
</dbReference>
<evidence type="ECO:0000256" key="11">
    <source>
        <dbReference type="ARBA" id="ARBA00022786"/>
    </source>
</evidence>
<evidence type="ECO:0000256" key="17">
    <source>
        <dbReference type="PROSITE-ProRule" id="PRU00228"/>
    </source>
</evidence>
<feature type="repeat" description="RCC1" evidence="18">
    <location>
        <begin position="3181"/>
        <end position="3232"/>
    </location>
</feature>
<reference evidence="25" key="1">
    <citation type="journal article" date="2016" name="Sci. Rep.">
        <title>Molecular characterization of firefly nuptial gifts: a multi-omics approach sheds light on postcopulatory sexual selection.</title>
        <authorList>
            <person name="Al-Wathiqui N."/>
            <person name="Fallon T.R."/>
            <person name="South A."/>
            <person name="Weng J.K."/>
            <person name="Lewis S.M."/>
        </authorList>
    </citation>
    <scope>NUCLEOTIDE SEQUENCE</scope>
</reference>
<dbReference type="EC" id="2.3.2.26" evidence="4"/>
<dbReference type="Gene3D" id="1.10.8.10">
    <property type="entry name" value="DNA helicase RuvA subunit, C-terminal domain"/>
    <property type="match status" value="1"/>
</dbReference>
<feature type="repeat" description="RCC1" evidence="18">
    <location>
        <begin position="4270"/>
        <end position="4321"/>
    </location>
</feature>
<keyword evidence="5" id="KW-0963">Cytoplasm</keyword>
<keyword evidence="11 16" id="KW-0833">Ubl conjugation pathway</keyword>
<dbReference type="EMBL" id="GEZM01018866">
    <property type="protein sequence ID" value="JAV90001.1"/>
    <property type="molecule type" value="Transcribed_RNA"/>
</dbReference>
<evidence type="ECO:0000256" key="10">
    <source>
        <dbReference type="ARBA" id="ARBA00022771"/>
    </source>
</evidence>
<dbReference type="Pfam" id="PF00632">
    <property type="entry name" value="HECT"/>
    <property type="match status" value="1"/>
</dbReference>
<feature type="domain" description="ZZ-type" evidence="20">
    <location>
        <begin position="2714"/>
        <end position="2765"/>
    </location>
</feature>
<sequence length="4821" mass="533989">MFNSSTKLRPQSRLDLKWLKTDLQGAFNSPDGIDNLWNGLVHDGEIVGSFSEEIINAAGISSRKAEFGKYYCGVKVLTCTCCDGICGPYAGCNCTPCQKIDAEEAEQKQLEKDTFLHPSLILESWTWGPQPKHEQLATFITSLNYQQQKLCLEAASTSTSTIRLQQRLTVFKRYFIALNRFCIDQTNTAKSEAIHGKIINKNNRIKSTSSFTNPVIGLAQVGSRAALNFSFAFLRKAWRLGEDTDLCNELLTEALDALQQLPIATLFDQSNVSPIWLEVVERSAKFLRQVVTGDITSGRQHCEVPVEDQHTSLNLLLELALQKGTLSSVLDVVLLLLNLWDKATHLDDNRSIVKNASAPILPFLKRFISIPQTTSNNVKKDPEKINCTGMYQKMRHLPEDDSLEIDFRQAALVLMCHLDQLAAPHIPSHSFNKSMLNSNRQQTWVWGYLAWLAGAAGPHLCEVFMELGIKQLCCSDRTVLVLTRSAKVYAIYYNLKLPCPKYVEGLKDKEVIQIASHVEGKHFLALTKDKLVYSWGNGDNGRLGHGDTLPKDEPVVIEALVDKDIVNVQCGATYSAAISSDGILYTWGRGNYGRLGHGKTTDCFVPTVVTGLSGQRVVQVACGSGDSHTLCITSEGGVYSWGDGDYGKLGRGGSDGSNVPLLIDEFQGIEITKVYCGPQFSIALSKDGRVFSWGKGEGWRLGHTTEEHVRFPAVIESLQDQRIVSISLGSSHTLALTDRGEVYGWGKNEYKQISDSADLYIQQPLLVEQLQGHGIVGVCCGPTQSFVWSDHNAFTCDIHVPFVIDLSEQTFRLIDQLLLAVLENGKQLSNYPPSQYKECITVSVLNLLQLQLHCIISNNVDSRGLGLCIGSKLLMSLKSKVVHLASASGVLSTIQAAAQSALQTGWSVLLPTANERAHTLSSLLPSSNLDSTVISCGHRFMTDLLVWSLMADGGLEIALTEALDTEMSELAESEEHMHVPTSHTTIPLLHLVKQLLKNISSLTLLRLQEFSASGKLLVQKNTLTPSLNLLLKFQRLLVAKLYTKDDASMQAAEVLLQKYLYHLIPHVIDTINHAYEVAATSSKHFLHVLEILKLDIVDILLPEVIVSLILLQKEIKLFLLPMDWLRVFDELLLSLDKFCRLTPDIDATDSDDIAWPGILQTRSNHHLHKYHEDLPLIRKADLENHNLDGGLWVVINNKVYDVQDYRSENPTIMELLQKYSGKDATVIFSSSSHGLATLQTMDAYIVGNYCQPEPDISHIPLNCLNVANTLLDTERHLAFLLGLHAFHIRQGLPLQQPELSSKSWTNLSFLSGGLQVIQPPNPYEEEKGEARSTNSTADNTPTEPKMNISQKPIKYWQLGRERINSFISALAESHLSDSYVIAFLAIVEQHSKQNNFLTRVDFSFEHPVEEIGRVLYAVILKHLGLGHILLPILDAYLAQPTIKLPKSLAEMIKQVHTAKWNLIKTRQELNRSYKEVCIPVLEKCRFLLYEVKPTISPEMEAFKKVNVLYKEPRVKTLIKKVIKDLKCGRHTSDIQKPEDIVNATIQSQSIERHRSVDDIVKIKQGSSDGKMSESKSETDDVNNEIKNGGEKSNVESKTDSYITNASRHNNEQRAPNNCTNLKTELEEKLNSEKLANEIKAEQSEEDKQKKIEYEITLNNLLSKITEKKMRKVCGENLGLISSILEFVTQDNGCDIDVLRKAMYCQIKRAKIRMEGLNMIKHLLNESYLLPSVKYCILNGYLGLTDDYRINFKSYHCLDNVQLITPSLKTGLLLAQMSVTEWCITSLRVQLMKDLPARSHKLKMHNAKVNLNIGTYTLLRDISRARLLLALLGILGSHRYVGVELSPLINSGVISSVLSLLRQTGYDQTILRKATECYVLYADMLDTSKPKKTMLSGPELANLMKLGTRVVRGADWKWGDQDGSPPGEGRIIGELGEDGWIRVEWANGTTNSYRMGKEGRYDLALASPPSPISSDNTETDEQTDGAAFNFSKDNEFIILLREASINFLRVIGASAGLARDDLRAGTIHGLSSLFCNTIKSGNQDWCNLNLVRSIAQTQQLCRAFSTKPWVDMLLNFVNPITTHGGNEMNLPKQILSLRLLKIVLQSWDMDNPDIQPLLERLLYILGKISLTCCYDIGNKPLPESKSLVLLTQSHSNILSQEIINLLRTLHGIVGWNQVLNSILVQKLNMAAYFLSDRYTAVDSTVSDQQFLVTASLIVFGACDVRPRTGAIVELELGCGTIARVTQKGKFCVQIHSTGEIKKISLSNLKLIFDPPFNLERIPLSENLIKIWAILMLNKPNVSSSYERKSLHGQVDVAYLRMQQNILNAINATQILHCNQYKLRKILKYQVNSLEQSQEQQSIEEELNQPPVLLIQKLLSRAIQPSPLKPGFGLQEMHLAALNLSQYLATECNFEQPLPEVSSDKNNDKMIVKQPVEKEANAELATPTSECSFKSLVNEKKKKKGENSQSASSPLVTQITEMGFSKRRVENAIKSIGIIPETLLTPESVVSWLVEHPDTTVSDTESLSSYCGSDSESTSDQNEMTPHSLDEYNGDNLVCSVSYMQRSDFLSNDEYAMYIRDNIEVGMLVRCCKSYEEVHIGDIGKVIKIDREGLHDLNVQVNWQHRVSTYWVRFIHVELLGFPPSLPVPASIKVGDKVRVKPTVTTPRYKWGYVTHDSVGIVTSISPNGHDVTVDFPKQLNWTGLISEMEIVPCTHEGVICNGCGLTPIKGVRFKCKVCNNFDFCENCFYTKKNHRHSFNRILEPDAPHVYAGKPGRYFRNDCLEAQSLITEWSRCVRNITVSSREHTARFDIPDGLWQSCGTQGKHWIRLDMYSDVVIKSLKLIVDPSDNSYMPSVIVVSGGSAVSSLSEITVVNVKATDSTVTLLTDVDQHYPLIEIAIIKCRNGGIDCKIHGLSITGMKTQSHNTLKASVSFLANDWDLNYEQTGVPYIAQEERSAKGLEYTKSTSTCRVFVWGLNDKDQLGGMKGSKVKLPVQSDFLSQLRPIHIAGGSKSLFIVSQDGKLYACGEGTNGRLGLGHNNNVCFPRQIPFLSQYVIKKVAVHSGGKHALGLTLDGKVFSWGEGDDGKLGHGNRLNLDKPKIIDALRSKRVRDIACGSSHSAALTSSGELYTWGLGEYGRLGHGDNITQLKPKQVKALIGHRIIQVACGSRDAQTLALSDEGLVFSWGDGDFGKLGRGGSEGCSIPHNIERLNSLGVIQVECGAQFSLALTKHGEVWTWGKGDYFRLGHGSDQHIRKPTMIESLRDKKIEQIAVGALHCLGVTDTGQVYAWGDNDHGQQGNGTTIVNRKPALVHGLEDVFINRVACGSSHSVAWVLQNAPVVSKHEPVIFPVAKDPLGSSILGLYDNEKPSKEDSNIKDGPSLSNIVMSLDSSTSKQQALQHILNAMHIQQLRQSIIRALCSHTNFTLTTANKASTGSSDTPPDSIMNSSNTTYVPRPKDVELICGAGEAPVSLADIGDINSHQTTPESDENPLALLQSMTASSCSASLSSKQSRMSTSAMSVIAATLTSHTEVVGDGAIGGLDEFTSLLTESDARLLVDLLKLAVANRIEDSEAKQIISSVLITMGCATPSIGSMLLEICVTELEDTANNTHTLSLIPHPVVQESSHPYVDDVTLRGHVRLPGADALRVEFDQRCSTERRHDPLQITDSTGRVVATRSGRDWADWSSELRLPGDELHWSFTSDSSVNGWGWKFTVYPVMSNQSPKELGSDRAVLSQPSMDMVICLLDSQLYTSADSALMSRLAAALATCSQISFLTSSQRMWSLQRLHWLLTPGHDKKSGIGFHLQQLRAPDGALRNLLEELPQALLRQYEYEEVSVRAGLHLMHSDFFKVLIALACDLELDKIVGIVDNHKWSWFRRYCHAARVAKALIHRSALPQNFCQEVRKKLAAITPDGTTEVWEHEKHDLFKREQDEQLLVWLNRRPEDWTLSWGGSGTIYGWGHNHRGQLGGIEGGKVKVPTVCEALSSLRPVQIVGGEQTLTAVTADGKVYATGYGAGGRLGIGGTDSVSVPTLVEPIQHIFIKKVAVNSGGKHCLALTADNDVYSWGEGDDGKLGHGSRNGCERPKVVEALQGYEIIDIACGGAHSAAITSSGQLFTWGKGRYGRLGHGDSEDQLKPKLIEALLGYRVTDVACGSGDAQTLCITDDDNVWSWGDGDYGKLGRGGSDGCKVPMKIESLAGLGVIKVECGSQFSVALTRSGSIYTWGKGDYHRLGHGTDDHVRRPKKVAALQGKRIISIATGSLHCVACSDEGEVFTWGDNDEGQLGDGTTNAIQRPRLVTVLQGKKITNVACGSAHTLAWSINNANSCSHLPAQAPLEYDLLRDLSMLVLHRRLILLHHFAELICPCIAMFPITGAGSLSELRNILVYSIKEATFRKVIQSTMVRDKQHGPVIELNRIQVKRARKGGGLAGIDGMKSVFGQMVSKLPLLTSEALALPHRVWKVKFIGESVDDCGGGYSESIAEMCDELQNGSLPLLIPTPNGRDEAGTNRDCFLLNPTAKTCLHLNMFRFLGVLMGIAIRTGSPLSINLAEPMWKLLAGMELTPGDLTEMDRDYVPGLLCIRDMTSDERLFQNLEMPFSTPSSCGTDVPLSSKYKRITHENRLEYVRLALNFRLHEFDEQVKAVRDGLSRVIPVPLLSLFNAYELETMVCGSPDIPLALLKSVATYKGVDSSAPLVQWFWEVMEEFSNQERSLFLRFVWGRTRLPRTIADFRGRDFVIQVLDKYSPPDHFLPESYTCFFLLKMPRYSCKIVLQEKLKYAIHFCKSIDTDEYARVAMAGDIAVSSSSDAESDPEMDSIASHEPL</sequence>
<feature type="repeat" description="RCC1" evidence="18">
    <location>
        <begin position="4006"/>
        <end position="4059"/>
    </location>
</feature>
<dbReference type="GO" id="GO:0016567">
    <property type="term" value="P:protein ubiquitination"/>
    <property type="evidence" value="ECO:0007669"/>
    <property type="project" value="UniProtKB-UniPathway"/>
</dbReference>
<comment type="pathway">
    <text evidence="3">Protein modification; protein ubiquitination.</text>
</comment>
<dbReference type="EMBL" id="GEZM01018863">
    <property type="protein sequence ID" value="JAV90005.1"/>
    <property type="molecule type" value="Transcribed_RNA"/>
</dbReference>
<feature type="region of interest" description="Disordered" evidence="19">
    <location>
        <begin position="4802"/>
        <end position="4821"/>
    </location>
</feature>
<dbReference type="EMBL" id="GEZM01018864">
    <property type="protein sequence ID" value="JAV90003.1"/>
    <property type="molecule type" value="Transcribed_RNA"/>
</dbReference>
<feature type="domain" description="MIB/HERC2" evidence="24">
    <location>
        <begin position="1895"/>
        <end position="1968"/>
    </location>
</feature>
<dbReference type="InterPro" id="IPR001199">
    <property type="entry name" value="Cyt_B5-like_heme/steroid-bd"/>
</dbReference>
<dbReference type="InterPro" id="IPR000433">
    <property type="entry name" value="Znf_ZZ"/>
</dbReference>
<keyword evidence="9" id="KW-0677">Repeat</keyword>
<organism evidence="25">
    <name type="scientific">Photinus pyralis</name>
    <name type="common">Common eastern firefly</name>
    <name type="synonym">Lampyris pyralis</name>
    <dbReference type="NCBI Taxonomy" id="7054"/>
    <lineage>
        <taxon>Eukaryota</taxon>
        <taxon>Metazoa</taxon>
        <taxon>Ecdysozoa</taxon>
        <taxon>Arthropoda</taxon>
        <taxon>Hexapoda</taxon>
        <taxon>Insecta</taxon>
        <taxon>Pterygota</taxon>
        <taxon>Neoptera</taxon>
        <taxon>Endopterygota</taxon>
        <taxon>Coleoptera</taxon>
        <taxon>Polyphaga</taxon>
        <taxon>Elateriformia</taxon>
        <taxon>Elateroidea</taxon>
        <taxon>Lampyridae</taxon>
        <taxon>Lampyrinae</taxon>
        <taxon>Photinus</taxon>
    </lineage>
</organism>
<feature type="region of interest" description="Disordered" evidence="19">
    <location>
        <begin position="1320"/>
        <end position="1347"/>
    </location>
</feature>
<dbReference type="Pfam" id="PF00415">
    <property type="entry name" value="RCC1"/>
    <property type="match status" value="3"/>
</dbReference>
<dbReference type="Pfam" id="PF00173">
    <property type="entry name" value="Cyt-b5"/>
    <property type="match status" value="1"/>
</dbReference>
<evidence type="ECO:0000259" key="23">
    <source>
        <dbReference type="PROSITE" id="PS51284"/>
    </source>
</evidence>
<dbReference type="InterPro" id="IPR010606">
    <property type="entry name" value="Mib_Herc2"/>
</dbReference>
<evidence type="ECO:0000259" key="21">
    <source>
        <dbReference type="PROSITE" id="PS50237"/>
    </source>
</evidence>
<dbReference type="SMART" id="SM01117">
    <property type="entry name" value="Cyt-b5"/>
    <property type="match status" value="1"/>
</dbReference>
<dbReference type="PROSITE" id="PS51416">
    <property type="entry name" value="MIB_HERC2"/>
    <property type="match status" value="1"/>
</dbReference>
<dbReference type="GO" id="GO:0009966">
    <property type="term" value="P:regulation of signal transduction"/>
    <property type="evidence" value="ECO:0007669"/>
    <property type="project" value="UniProtKB-ARBA"/>
</dbReference>
<evidence type="ECO:0000256" key="19">
    <source>
        <dbReference type="SAM" id="MobiDB-lite"/>
    </source>
</evidence>
<keyword evidence="7" id="KW-0808">Transferase</keyword>
<dbReference type="Gene3D" id="3.90.1750.10">
    <property type="entry name" value="Hect, E3 ligase catalytic domains"/>
    <property type="match status" value="1"/>
</dbReference>
<feature type="compositionally biased region" description="Polar residues" evidence="19">
    <location>
        <begin position="1331"/>
        <end position="1347"/>
    </location>
</feature>
<accession>A0A1Y1MWH9</accession>
<evidence type="ECO:0000313" key="25">
    <source>
        <dbReference type="EMBL" id="JAV90001.1"/>
    </source>
</evidence>
<protein>
    <recommendedName>
        <fullName evidence="4">HECT-type E3 ubiquitin transferase</fullName>
        <ecNumber evidence="4">2.3.2.26</ecNumber>
    </recommendedName>
    <alternativeName>
        <fullName evidence="14">HECT domain and RCC1-like domain-containing protein 2</fullName>
    </alternativeName>
    <alternativeName>
        <fullName evidence="15">HECT-type E3 ubiquitin transferase HERC2</fullName>
    </alternativeName>
</protein>
<dbReference type="SUPFAM" id="SSF55856">
    <property type="entry name" value="Cytochrome b5-like heme/steroid binding domain"/>
    <property type="match status" value="1"/>
</dbReference>
<feature type="repeat" description="RCC1" evidence="18">
    <location>
        <begin position="3075"/>
        <end position="3126"/>
    </location>
</feature>
<dbReference type="Pfam" id="PF03256">
    <property type="entry name" value="ANAPC10"/>
    <property type="match status" value="1"/>
</dbReference>
<dbReference type="FunFam" id="2.130.10.30:FF:000004">
    <property type="entry name" value="E3 ubiquitin-protein ligase HERC2 isoform X2"/>
    <property type="match status" value="1"/>
</dbReference>
<dbReference type="CDD" id="cd00078">
    <property type="entry name" value="HECTc"/>
    <property type="match status" value="1"/>
</dbReference>
<dbReference type="InterPro" id="IPR014722">
    <property type="entry name" value="Rib_uL2_dom2"/>
</dbReference>
<feature type="repeat" description="RCC1" evidence="18">
    <location>
        <begin position="3127"/>
        <end position="3178"/>
    </location>
</feature>
<dbReference type="GO" id="GO:0061630">
    <property type="term" value="F:ubiquitin protein ligase activity"/>
    <property type="evidence" value="ECO:0007669"/>
    <property type="project" value="UniProtKB-EC"/>
</dbReference>
<dbReference type="FunFam" id="2.30.30.40:FF:000074">
    <property type="entry name" value="E3 ubiquitin-protein ligase HERC2 isoform X1"/>
    <property type="match status" value="1"/>
</dbReference>
<dbReference type="SUPFAM" id="SSF49785">
    <property type="entry name" value="Galactose-binding domain-like"/>
    <property type="match status" value="1"/>
</dbReference>
<feature type="repeat" description="RCC1" evidence="18">
    <location>
        <begin position="4218"/>
        <end position="4269"/>
    </location>
</feature>
<evidence type="ECO:0000256" key="14">
    <source>
        <dbReference type="ARBA" id="ARBA00080834"/>
    </source>
</evidence>
<dbReference type="InterPro" id="IPR043145">
    <property type="entry name" value="Znf_ZZ_sf"/>
</dbReference>
<evidence type="ECO:0000259" key="22">
    <source>
        <dbReference type="PROSITE" id="PS50255"/>
    </source>
</evidence>
<dbReference type="Gene3D" id="3.10.120.10">
    <property type="entry name" value="Cytochrome b5-like heme/steroid binding domain"/>
    <property type="match status" value="1"/>
</dbReference>
<dbReference type="UniPathway" id="UPA00143"/>
<evidence type="ECO:0000256" key="18">
    <source>
        <dbReference type="PROSITE-ProRule" id="PRU00235"/>
    </source>
</evidence>
<evidence type="ECO:0000256" key="16">
    <source>
        <dbReference type="PROSITE-ProRule" id="PRU00104"/>
    </source>
</evidence>
<feature type="repeat" description="RCC1" evidence="18">
    <location>
        <begin position="688"/>
        <end position="739"/>
    </location>
</feature>
<proteinExistence type="predicted"/>
<dbReference type="FunFam" id="2.130.10.30:FF:000003">
    <property type="entry name" value="E3 ubiquitin-protein ligase HERC2 isoform X1"/>
    <property type="match status" value="1"/>
</dbReference>
<dbReference type="Pfam" id="PF11515">
    <property type="entry name" value="Cul7"/>
    <property type="match status" value="1"/>
</dbReference>
<dbReference type="SMART" id="SM00119">
    <property type="entry name" value="HECTc"/>
    <property type="match status" value="1"/>
</dbReference>
<comment type="catalytic activity">
    <reaction evidence="1">
        <text>S-ubiquitinyl-[E2 ubiquitin-conjugating enzyme]-L-cysteine + [acceptor protein]-L-lysine = [E2 ubiquitin-conjugating enzyme]-L-cysteine + N(6)-ubiquitinyl-[acceptor protein]-L-lysine.</text>
        <dbReference type="EC" id="2.3.2.26"/>
    </reaction>
</comment>
<dbReference type="EMBL" id="GEZM01018861">
    <property type="protein sequence ID" value="JAV90009.1"/>
    <property type="molecule type" value="Transcribed_RNA"/>
</dbReference>
<evidence type="ECO:0000256" key="12">
    <source>
        <dbReference type="ARBA" id="ARBA00022833"/>
    </source>
</evidence>
<dbReference type="Pfam" id="PF00569">
    <property type="entry name" value="ZZ"/>
    <property type="match status" value="1"/>
</dbReference>
<dbReference type="Gene3D" id="2.30.30.30">
    <property type="match status" value="1"/>
</dbReference>
<dbReference type="FunFam" id="2.130.10.30:FF:000006">
    <property type="entry name" value="E3 ubiquitin-protein ligase HERC2 isoform X1"/>
    <property type="match status" value="1"/>
</dbReference>
<feature type="repeat" description="RCC1" evidence="18">
    <location>
        <begin position="4060"/>
        <end position="4111"/>
    </location>
</feature>
<dbReference type="Pfam" id="PF25390">
    <property type="entry name" value="WD40_RLD"/>
    <property type="match status" value="3"/>
</dbReference>
<evidence type="ECO:0000259" key="24">
    <source>
        <dbReference type="PROSITE" id="PS51416"/>
    </source>
</evidence>
<evidence type="ECO:0000256" key="2">
    <source>
        <dbReference type="ARBA" id="ARBA00004114"/>
    </source>
</evidence>
<dbReference type="PROSITE" id="PS01357">
    <property type="entry name" value="ZF_ZZ_1"/>
    <property type="match status" value="1"/>
</dbReference>
<dbReference type="InterPro" id="IPR008979">
    <property type="entry name" value="Galactose-bd-like_sf"/>
</dbReference>
<feature type="region of interest" description="Disordered" evidence="19">
    <location>
        <begin position="1561"/>
        <end position="1599"/>
    </location>
</feature>
<dbReference type="InterPro" id="IPR009091">
    <property type="entry name" value="RCC1/BLIP-II"/>
</dbReference>
<feature type="repeat" description="RCC1" evidence="18">
    <location>
        <begin position="3233"/>
        <end position="3284"/>
    </location>
</feature>
<keyword evidence="8" id="KW-0479">Metal-binding</keyword>
<dbReference type="GO" id="GO:0005814">
    <property type="term" value="C:centriole"/>
    <property type="evidence" value="ECO:0007669"/>
    <property type="project" value="UniProtKB-SubCell"/>
</dbReference>
<evidence type="ECO:0000256" key="6">
    <source>
        <dbReference type="ARBA" id="ARBA00022553"/>
    </source>
</evidence>
<evidence type="ECO:0000256" key="5">
    <source>
        <dbReference type="ARBA" id="ARBA00022490"/>
    </source>
</evidence>
<dbReference type="Gene3D" id="3.30.60.90">
    <property type="match status" value="1"/>
</dbReference>
<feature type="repeat" description="RCC1" evidence="18">
    <location>
        <begin position="4112"/>
        <end position="4163"/>
    </location>
</feature>
<feature type="repeat" description="RCC1" evidence="18">
    <location>
        <begin position="3954"/>
        <end position="4005"/>
    </location>
</feature>
<dbReference type="SMART" id="SM01337">
    <property type="entry name" value="APC10"/>
    <property type="match status" value="1"/>
</dbReference>
<feature type="active site" description="Glycyl thioester intermediate" evidence="16">
    <location>
        <position position="4755"/>
    </location>
</feature>
<evidence type="ECO:0000256" key="15">
    <source>
        <dbReference type="ARBA" id="ARBA00081609"/>
    </source>
</evidence>
<keyword evidence="12" id="KW-0862">Zinc</keyword>
<dbReference type="InterPro" id="IPR004939">
    <property type="entry name" value="APC_su10/DOC_dom"/>
</dbReference>
<dbReference type="GO" id="GO:0008270">
    <property type="term" value="F:zinc ion binding"/>
    <property type="evidence" value="ECO:0007669"/>
    <property type="project" value="UniProtKB-KW"/>
</dbReference>
<dbReference type="PROSITE" id="PS50135">
    <property type="entry name" value="ZF_ZZ_2"/>
    <property type="match status" value="1"/>
</dbReference>
<dbReference type="FunFam" id="2.30.30.30:FF:000015">
    <property type="entry name" value="E3 ubiquitin-protein ligase HERC2"/>
    <property type="match status" value="1"/>
</dbReference>
<dbReference type="InterPro" id="IPR037976">
    <property type="entry name" value="HERC2_APC10"/>
</dbReference>
<evidence type="ECO:0000256" key="7">
    <source>
        <dbReference type="ARBA" id="ARBA00022679"/>
    </source>
</evidence>
<evidence type="ECO:0000256" key="9">
    <source>
        <dbReference type="ARBA" id="ARBA00022737"/>
    </source>
</evidence>
<feature type="repeat" description="RCC1" evidence="18">
    <location>
        <begin position="3285"/>
        <end position="3336"/>
    </location>
</feature>
<feature type="repeat" description="RCC1" evidence="18">
    <location>
        <begin position="3021"/>
        <end position="3074"/>
    </location>
</feature>
<feature type="domain" description="HECT" evidence="21">
    <location>
        <begin position="4460"/>
        <end position="4787"/>
    </location>
</feature>
<dbReference type="Gene3D" id="3.30.2160.10">
    <property type="entry name" value="Hect, E3 ligase catalytic domain"/>
    <property type="match status" value="1"/>
</dbReference>
<feature type="compositionally biased region" description="Basic and acidic residues" evidence="19">
    <location>
        <begin position="1587"/>
        <end position="1598"/>
    </location>
</feature>
<dbReference type="PRINTS" id="PR00633">
    <property type="entry name" value="RCCNDNSATION"/>
</dbReference>
<dbReference type="SUPFAM" id="SSF56204">
    <property type="entry name" value="Hect, E3 ligase catalytic domain"/>
    <property type="match status" value="1"/>
</dbReference>
<dbReference type="Gene3D" id="2.130.10.30">
    <property type="entry name" value="Regulator of chromosome condensation 1/beta-lactamase-inhibitor protein II"/>
    <property type="match status" value="3"/>
</dbReference>
<feature type="region of interest" description="Disordered" evidence="19">
    <location>
        <begin position="2522"/>
        <end position="2543"/>
    </location>
</feature>
<feature type="repeat" description="RCC1" evidence="18">
    <location>
        <begin position="582"/>
        <end position="633"/>
    </location>
</feature>
<feature type="region of interest" description="Disordered" evidence="19">
    <location>
        <begin position="3432"/>
        <end position="3452"/>
    </location>
</feature>
<dbReference type="InterPro" id="IPR037252">
    <property type="entry name" value="Mib_Herc2_sf"/>
</dbReference>
<dbReference type="SUPFAM" id="SSF63748">
    <property type="entry name" value="Tudor/PWWP/MBT"/>
    <property type="match status" value="1"/>
</dbReference>
<dbReference type="Gene3D" id="2.30.30.40">
    <property type="entry name" value="SH3 Domains"/>
    <property type="match status" value="1"/>
</dbReference>
<keyword evidence="10 17" id="KW-0863">Zinc-finger</keyword>
<keyword evidence="13" id="KW-0206">Cytoskeleton</keyword>
<dbReference type="CDD" id="cd08664">
    <property type="entry name" value="APC10-HERC2"/>
    <property type="match status" value="1"/>
</dbReference>
<dbReference type="PROSITE" id="PS50012">
    <property type="entry name" value="RCC1_3"/>
    <property type="match status" value="19"/>
</dbReference>
<feature type="repeat" description="RCC1" evidence="18">
    <location>
        <begin position="530"/>
        <end position="581"/>
    </location>
</feature>
<evidence type="ECO:0000256" key="13">
    <source>
        <dbReference type="ARBA" id="ARBA00023212"/>
    </source>
</evidence>
<evidence type="ECO:0000259" key="20">
    <source>
        <dbReference type="PROSITE" id="PS50135"/>
    </source>
</evidence>
<dbReference type="Gene3D" id="3.30.2410.10">
    <property type="entry name" value="Hect, E3 ligase catalytic domain"/>
    <property type="match status" value="1"/>
</dbReference>
<dbReference type="SUPFAM" id="SSF159034">
    <property type="entry name" value="Mib/herc2 domain-like"/>
    <property type="match status" value="1"/>
</dbReference>
<feature type="repeat" description="RCC1" evidence="18">
    <location>
        <begin position="2969"/>
        <end position="3020"/>
    </location>
</feature>
<keyword evidence="6" id="KW-0597">Phosphoprotein</keyword>
<dbReference type="InterPro" id="IPR051625">
    <property type="entry name" value="Signaling_Regulatory_Domain"/>
</dbReference>
<evidence type="ECO:0000256" key="1">
    <source>
        <dbReference type="ARBA" id="ARBA00000885"/>
    </source>
</evidence>
<dbReference type="PROSITE" id="PS51284">
    <property type="entry name" value="DOC"/>
    <property type="match status" value="1"/>
</dbReference>
<feature type="domain" description="Cytochrome b5 heme-binding" evidence="22">
    <location>
        <begin position="1174"/>
        <end position="1250"/>
    </location>
</feature>
<dbReference type="Pfam" id="PF06701">
    <property type="entry name" value="MIB_HERC2"/>
    <property type="match status" value="1"/>
</dbReference>
<dbReference type="InterPro" id="IPR021097">
    <property type="entry name" value="CPH_domain"/>
</dbReference>
<dbReference type="PROSITE" id="PS50255">
    <property type="entry name" value="CYTOCHROME_B5_2"/>
    <property type="match status" value="1"/>
</dbReference>
<feature type="repeat" description="RCC1" evidence="18">
    <location>
        <begin position="4166"/>
        <end position="4217"/>
    </location>
</feature>
<feature type="domain" description="DOC" evidence="23">
    <location>
        <begin position="2768"/>
        <end position="2943"/>
    </location>
</feature>
<evidence type="ECO:0000256" key="8">
    <source>
        <dbReference type="ARBA" id="ARBA00022723"/>
    </source>
</evidence>
<dbReference type="InterPro" id="IPR000408">
    <property type="entry name" value="Reg_chr_condens"/>
</dbReference>
<evidence type="ECO:0000256" key="4">
    <source>
        <dbReference type="ARBA" id="ARBA00012485"/>
    </source>
</evidence>
<feature type="repeat" description="RCC1" evidence="18">
    <location>
        <begin position="740"/>
        <end position="791"/>
    </location>
</feature>
<dbReference type="FunFam" id="3.30.2160.10:FF:000010">
    <property type="entry name" value="E3 ubiquitin-protein ligase HERC2 isoform X2"/>
    <property type="match status" value="1"/>
</dbReference>
<dbReference type="PANTHER" id="PTHR22872">
    <property type="entry name" value="BTK-BINDING PROTEIN-RELATED"/>
    <property type="match status" value="1"/>
</dbReference>
<name>A0A1Y1MWH9_PHOPY</name>
<dbReference type="SMART" id="SM00291">
    <property type="entry name" value="ZnF_ZZ"/>
    <property type="match status" value="1"/>
</dbReference>
<dbReference type="Gene3D" id="2.60.120.260">
    <property type="entry name" value="Galactose-binding domain-like"/>
    <property type="match status" value="1"/>
</dbReference>